<organism evidence="8">
    <name type="scientific">Morganella morganii</name>
    <name type="common">Proteus morganii</name>
    <dbReference type="NCBI Taxonomy" id="582"/>
    <lineage>
        <taxon>Bacteria</taxon>
        <taxon>Pseudomonadati</taxon>
        <taxon>Pseudomonadota</taxon>
        <taxon>Gammaproteobacteria</taxon>
        <taxon>Enterobacterales</taxon>
        <taxon>Morganellaceae</taxon>
        <taxon>Morganella</taxon>
    </lineage>
</organism>
<comment type="catalytic activity">
    <reaction evidence="1">
        <text>Hydrolysis of terminal non-reducing N-acetyl-D-hexosamine residues in N-acetyl-beta-D-hexosaminides.</text>
        <dbReference type="EC" id="3.2.1.52"/>
    </reaction>
</comment>
<evidence type="ECO:0000259" key="7">
    <source>
        <dbReference type="Pfam" id="PF00933"/>
    </source>
</evidence>
<evidence type="ECO:0000256" key="6">
    <source>
        <dbReference type="SAM" id="SignalP"/>
    </source>
</evidence>
<dbReference type="SUPFAM" id="SSF51445">
    <property type="entry name" value="(Trans)glycosidases"/>
    <property type="match status" value="1"/>
</dbReference>
<dbReference type="PANTHER" id="PTHR30480:SF13">
    <property type="entry name" value="BETA-HEXOSAMINIDASE"/>
    <property type="match status" value="1"/>
</dbReference>
<dbReference type="InterPro" id="IPR036881">
    <property type="entry name" value="Glyco_hydro_3_C_sf"/>
</dbReference>
<evidence type="ECO:0000256" key="3">
    <source>
        <dbReference type="ARBA" id="ARBA00012663"/>
    </source>
</evidence>
<dbReference type="Pfam" id="PF00933">
    <property type="entry name" value="Glyco_hydro_3"/>
    <property type="match status" value="1"/>
</dbReference>
<name>A0AAI9HV03_MORMO</name>
<dbReference type="InterPro" id="IPR036962">
    <property type="entry name" value="Glyco_hydro_3_N_sf"/>
</dbReference>
<evidence type="ECO:0000256" key="5">
    <source>
        <dbReference type="ARBA" id="ARBA00023295"/>
    </source>
</evidence>
<evidence type="ECO:0000256" key="1">
    <source>
        <dbReference type="ARBA" id="ARBA00001231"/>
    </source>
</evidence>
<dbReference type="InterPro" id="IPR001764">
    <property type="entry name" value="Glyco_hydro_3_N"/>
</dbReference>
<dbReference type="AlphaFoldDB" id="A0AAI9HV03"/>
<feature type="signal peptide" evidence="6">
    <location>
        <begin position="1"/>
        <end position="18"/>
    </location>
</feature>
<dbReference type="InterPro" id="IPR019800">
    <property type="entry name" value="Glyco_hydro_3_AS"/>
</dbReference>
<evidence type="ECO:0000256" key="2">
    <source>
        <dbReference type="ARBA" id="ARBA00005336"/>
    </source>
</evidence>
<keyword evidence="6" id="KW-0732">Signal</keyword>
<dbReference type="PANTHER" id="PTHR30480">
    <property type="entry name" value="BETA-HEXOSAMINIDASE-RELATED"/>
    <property type="match status" value="1"/>
</dbReference>
<evidence type="ECO:0000313" key="8">
    <source>
        <dbReference type="EMBL" id="EMO9458477.1"/>
    </source>
</evidence>
<dbReference type="GO" id="GO:0009254">
    <property type="term" value="P:peptidoglycan turnover"/>
    <property type="evidence" value="ECO:0007669"/>
    <property type="project" value="TreeGrafter"/>
</dbReference>
<dbReference type="Gene3D" id="3.40.50.1700">
    <property type="entry name" value="Glycoside hydrolase family 3 C-terminal domain"/>
    <property type="match status" value="1"/>
</dbReference>
<dbReference type="RefSeq" id="WP_368899316.1">
    <property type="nucleotide sequence ID" value="NZ_CAXOOS010000006.1"/>
</dbReference>
<sequence length="626" mass="70123">MRKSILLFIILFSFRVIAEPLTPQELNTLRKNPEQAAEQIVASMNQTEKIGQLMMLDFRYWDMFRSPVPIPVININNDIKDIIYHYRLGGIVLFRENLIDTPQTVKLINDIQSSRYRLPLFISTDQEGGYITRLRVGTEMPGNMALGAARDPESARLTGEIHGSELSALGFNMNFGPVVDINNNQHNPVIGVRAYSDRKELTEILSAAYIRGIHQYGLITALKHFPGHGNVSADSHVALPVVTSDEKSWRQTELPPFIYALQHGADAVMTAHIIVPALDDTKIKTRDGSEAGIPATLSKPILTGILRNELHFQGLIITDAMDMKAITDNFELNFAVEHALSAGADIILMPVKMWDEEAVKRLATLYRYLDEQAQKNPELQQRIDESAKRVVLMKLNNALSAAPADPVKAQKIVASAQHKNQENKISEQAVTVIKNDDILPYQLKPENKILVISDEYPRNQLIKKHLNDIARETETRIHVTTQKIKTDQKTLSEKRVSTMISGQDLILLVTYNLRERDTNAQFIINSANNADIPLVVISSRDPYDIANLSNVKANIAIYGITGFDITNGQRNALETNIRSGLRTLFSGKNAHPLNYPGGRLPVDIKDPESGIILYHYGTGETYDRQD</sequence>
<dbReference type="PROSITE" id="PS00775">
    <property type="entry name" value="GLYCOSYL_HYDROL_F3"/>
    <property type="match status" value="1"/>
</dbReference>
<comment type="caution">
    <text evidence="8">The sequence shown here is derived from an EMBL/GenBank/DDBJ whole genome shotgun (WGS) entry which is preliminary data.</text>
</comment>
<dbReference type="GO" id="GO:0005975">
    <property type="term" value="P:carbohydrate metabolic process"/>
    <property type="evidence" value="ECO:0007669"/>
    <property type="project" value="InterPro"/>
</dbReference>
<dbReference type="InterPro" id="IPR050226">
    <property type="entry name" value="NagZ_Beta-hexosaminidase"/>
</dbReference>
<dbReference type="EC" id="3.2.1.52" evidence="3"/>
<gene>
    <name evidence="8" type="ORF">PN925_003896</name>
</gene>
<dbReference type="Gene3D" id="3.20.20.300">
    <property type="entry name" value="Glycoside hydrolase, family 3, N-terminal domain"/>
    <property type="match status" value="1"/>
</dbReference>
<dbReference type="InterPro" id="IPR017853">
    <property type="entry name" value="GH"/>
</dbReference>
<dbReference type="GO" id="GO:0004563">
    <property type="term" value="F:beta-N-acetylhexosaminidase activity"/>
    <property type="evidence" value="ECO:0007669"/>
    <property type="project" value="UniProtKB-EC"/>
</dbReference>
<keyword evidence="4 8" id="KW-0378">Hydrolase</keyword>
<protein>
    <recommendedName>
        <fullName evidence="3">beta-N-acetylhexosaminidase</fullName>
        <ecNumber evidence="3">3.2.1.52</ecNumber>
    </recommendedName>
</protein>
<reference evidence="8" key="1">
    <citation type="submission" date="2024-02" db="EMBL/GenBank/DDBJ databases">
        <authorList>
            <consortium name="Clinical and Environmental Microbiology Branch: Whole genome sequencing antimicrobial resistance pathogens in the healthcare setting"/>
        </authorList>
    </citation>
    <scope>NUCLEOTIDE SEQUENCE</scope>
    <source>
        <strain evidence="8">2023KU-00017</strain>
    </source>
</reference>
<accession>A0AAI9HV03</accession>
<keyword evidence="5" id="KW-0326">Glycosidase</keyword>
<feature type="chain" id="PRO_5042514195" description="beta-N-acetylhexosaminidase" evidence="6">
    <location>
        <begin position="19"/>
        <end position="626"/>
    </location>
</feature>
<dbReference type="EMBL" id="ABKJEP030000096">
    <property type="protein sequence ID" value="EMO9458477.1"/>
    <property type="molecule type" value="Genomic_DNA"/>
</dbReference>
<feature type="domain" description="Glycoside hydrolase family 3 N-terminal" evidence="7">
    <location>
        <begin position="48"/>
        <end position="391"/>
    </location>
</feature>
<evidence type="ECO:0000256" key="4">
    <source>
        <dbReference type="ARBA" id="ARBA00022801"/>
    </source>
</evidence>
<proteinExistence type="inferred from homology"/>
<comment type="similarity">
    <text evidence="2">Belongs to the glycosyl hydrolase 3 family.</text>
</comment>